<protein>
    <submittedName>
        <fullName evidence="2">Uncharacterized protein</fullName>
    </submittedName>
</protein>
<feature type="region of interest" description="Disordered" evidence="1">
    <location>
        <begin position="1"/>
        <end position="28"/>
    </location>
</feature>
<evidence type="ECO:0000256" key="1">
    <source>
        <dbReference type="SAM" id="MobiDB-lite"/>
    </source>
</evidence>
<dbReference type="EMBL" id="ML136667">
    <property type="protein sequence ID" value="RVE55539.1"/>
    <property type="molecule type" value="Genomic_DNA"/>
</dbReference>
<proteinExistence type="predicted"/>
<organism evidence="2 3">
    <name type="scientific">Oryzias javanicus</name>
    <name type="common">Javanese ricefish</name>
    <name type="synonym">Aplocheilus javanicus</name>
    <dbReference type="NCBI Taxonomy" id="123683"/>
    <lineage>
        <taxon>Eukaryota</taxon>
        <taxon>Metazoa</taxon>
        <taxon>Chordata</taxon>
        <taxon>Craniata</taxon>
        <taxon>Vertebrata</taxon>
        <taxon>Euteleostomi</taxon>
        <taxon>Actinopterygii</taxon>
        <taxon>Neopterygii</taxon>
        <taxon>Teleostei</taxon>
        <taxon>Neoteleostei</taxon>
        <taxon>Acanthomorphata</taxon>
        <taxon>Ovalentaria</taxon>
        <taxon>Atherinomorphae</taxon>
        <taxon>Beloniformes</taxon>
        <taxon>Adrianichthyidae</taxon>
        <taxon>Oryziinae</taxon>
        <taxon>Oryzias</taxon>
    </lineage>
</organism>
<feature type="compositionally biased region" description="Polar residues" evidence="1">
    <location>
        <begin position="8"/>
        <end position="28"/>
    </location>
</feature>
<dbReference type="Proteomes" id="UP000283210">
    <property type="component" value="Unassembled WGS sequence"/>
</dbReference>
<dbReference type="AlphaFoldDB" id="A0A437BZS2"/>
<keyword evidence="3" id="KW-1185">Reference proteome</keyword>
<gene>
    <name evidence="2" type="ORF">OJAV_G00235270</name>
</gene>
<accession>A0A437BZS2</accession>
<sequence length="172" mass="19519">MKIKGFLTETQQQPTSSDPGAAKSNQQSRTWGVGLGQLLLSMTKQDTETFYEKLKLPILKWGRLQCRLVMKMTLLLEENASLKRCASGRGPVNIYEEEEEEEWSINIFNISVEETTVALSAVRPTDVRDPPEDMTMCLKLRGPTGFGQWCLCYCQVIWPHACLNLTFPSELK</sequence>
<name>A0A437BZS2_ORYJA</name>
<reference evidence="2 3" key="1">
    <citation type="submission" date="2018-11" db="EMBL/GenBank/DDBJ databases">
        <authorList>
            <person name="Lopez-Roques C."/>
            <person name="Donnadieu C."/>
            <person name="Bouchez O."/>
            <person name="Klopp C."/>
            <person name="Cabau C."/>
            <person name="Zahm M."/>
        </authorList>
    </citation>
    <scope>NUCLEOTIDE SEQUENCE [LARGE SCALE GENOMIC DNA]</scope>
    <source>
        <strain evidence="2">RS831</strain>
        <tissue evidence="2">Whole body</tissue>
    </source>
</reference>
<evidence type="ECO:0000313" key="2">
    <source>
        <dbReference type="EMBL" id="RVE55539.1"/>
    </source>
</evidence>
<reference evidence="2 3" key="2">
    <citation type="submission" date="2019-01" db="EMBL/GenBank/DDBJ databases">
        <title>A chromosome length genome reference of the Java medaka (oryzias javanicus).</title>
        <authorList>
            <person name="Herpin A."/>
            <person name="Takehana Y."/>
            <person name="Naruse K."/>
            <person name="Ansai S."/>
            <person name="Kawaguchi M."/>
        </authorList>
    </citation>
    <scope>NUCLEOTIDE SEQUENCE [LARGE SCALE GENOMIC DNA]</scope>
    <source>
        <strain evidence="2">RS831</strain>
        <tissue evidence="2">Whole body</tissue>
    </source>
</reference>
<evidence type="ECO:0000313" key="3">
    <source>
        <dbReference type="Proteomes" id="UP000283210"/>
    </source>
</evidence>